<name>A0A428RH97_9HYPO</name>
<accession>A0A428RH97</accession>
<protein>
    <submittedName>
        <fullName evidence="2">Uncharacterized protein</fullName>
    </submittedName>
</protein>
<organism evidence="2 3">
    <name type="scientific">Fusarium ambrosium</name>
    <dbReference type="NCBI Taxonomy" id="131363"/>
    <lineage>
        <taxon>Eukaryota</taxon>
        <taxon>Fungi</taxon>
        <taxon>Dikarya</taxon>
        <taxon>Ascomycota</taxon>
        <taxon>Pezizomycotina</taxon>
        <taxon>Sordariomycetes</taxon>
        <taxon>Hypocreomycetidae</taxon>
        <taxon>Hypocreales</taxon>
        <taxon>Nectriaceae</taxon>
        <taxon>Fusarium</taxon>
        <taxon>Fusarium solani species complex</taxon>
    </lineage>
</organism>
<reference evidence="2 3" key="1">
    <citation type="submission" date="2017-06" db="EMBL/GenBank/DDBJ databases">
        <title>Cmopartive genomic analysis of Ambrosia Fusariam Clade fungi.</title>
        <authorList>
            <person name="Stajich J.E."/>
            <person name="Carrillo J."/>
            <person name="Kijimoto T."/>
            <person name="Eskalen A."/>
            <person name="O'Donnell K."/>
            <person name="Kasson M."/>
        </authorList>
    </citation>
    <scope>NUCLEOTIDE SEQUENCE [LARGE SCALE GENOMIC DNA]</scope>
    <source>
        <strain evidence="2 3">NRRL 20438</strain>
    </source>
</reference>
<feature type="region of interest" description="Disordered" evidence="1">
    <location>
        <begin position="54"/>
        <end position="108"/>
    </location>
</feature>
<dbReference type="Proteomes" id="UP000288429">
    <property type="component" value="Unassembled WGS sequence"/>
</dbReference>
<comment type="caution">
    <text evidence="2">The sequence shown here is derived from an EMBL/GenBank/DDBJ whole genome shotgun (WGS) entry which is preliminary data.</text>
</comment>
<gene>
    <name evidence="2" type="ORF">CDV31_017354</name>
</gene>
<feature type="compositionally biased region" description="Basic and acidic residues" evidence="1">
    <location>
        <begin position="56"/>
        <end position="65"/>
    </location>
</feature>
<evidence type="ECO:0000313" key="2">
    <source>
        <dbReference type="EMBL" id="RSL76895.1"/>
    </source>
</evidence>
<sequence>MHGAKHHRGPSRAWAVYEADRDATIAATKSANSIIIVTSASDREGPVGIRSVMARRSPEPVRQDSDSGQILGHPRVARRPEPIHSQARGDSYSARLRLQSSQSATRQV</sequence>
<evidence type="ECO:0000256" key="1">
    <source>
        <dbReference type="SAM" id="MobiDB-lite"/>
    </source>
</evidence>
<keyword evidence="3" id="KW-1185">Reference proteome</keyword>
<feature type="compositionally biased region" description="Polar residues" evidence="1">
    <location>
        <begin position="98"/>
        <end position="108"/>
    </location>
</feature>
<dbReference type="AlphaFoldDB" id="A0A428RH97"/>
<proteinExistence type="predicted"/>
<evidence type="ECO:0000313" key="3">
    <source>
        <dbReference type="Proteomes" id="UP000288429"/>
    </source>
</evidence>
<dbReference type="EMBL" id="NIZV01001165">
    <property type="protein sequence ID" value="RSL76895.1"/>
    <property type="molecule type" value="Genomic_DNA"/>
</dbReference>